<feature type="chain" id="PRO_5022712422" evidence="3">
    <location>
        <begin position="27"/>
        <end position="471"/>
    </location>
</feature>
<sequence>MSSQTPSVLLIFVLTGWLNSFNLCLCTPINVTIDDADVSYNVLLPSGRYTLSRLSFEPPTNGIWTNQDGEDRIDVYATDTVFVNNTVFLDNTVSATETVTETAPQETPATVTVTSLAPVRTRIQTRTMVVSVTTRVPVILNSRGLTGFPFNPNPDNASQGTFTASINESFETVKRSIVIDFYGSAIQLFFTLSNYAPTEADVCLDGIELRQIRHVNGTLTSNYAYQIPVVQLSDLEQAWHKLEIVATPSDRPNYMNFDYAELTWDPEKGMPQPLDGSTATASTTSLSIGAAAGISAACTAVVVTVVAAAIVRAKRRRRDRGRSVESQTQKDTFKTDSEASFLAHPYPASDLQPADLVSVAEKVQGCIDHSRADELRREILLITGTLDGVAQRAGQPGLDGPQEGGATTEVLRDIQEQIRRLGQQIGIQGGANLGRRSTQSIANYPPPGYSPPQALLPNLPISGSVAVQQKP</sequence>
<gene>
    <name evidence="4" type="ORF">FA15DRAFT_703083</name>
</gene>
<feature type="region of interest" description="Disordered" evidence="1">
    <location>
        <begin position="317"/>
        <end position="339"/>
    </location>
</feature>
<keyword evidence="2" id="KW-1133">Transmembrane helix</keyword>
<feature type="region of interest" description="Disordered" evidence="1">
    <location>
        <begin position="437"/>
        <end position="471"/>
    </location>
</feature>
<reference evidence="4 5" key="1">
    <citation type="journal article" date="2019" name="Nat. Ecol. Evol.">
        <title>Megaphylogeny resolves global patterns of mushroom evolution.</title>
        <authorList>
            <person name="Varga T."/>
            <person name="Krizsan K."/>
            <person name="Foldi C."/>
            <person name="Dima B."/>
            <person name="Sanchez-Garcia M."/>
            <person name="Sanchez-Ramirez S."/>
            <person name="Szollosi G.J."/>
            <person name="Szarkandi J.G."/>
            <person name="Papp V."/>
            <person name="Albert L."/>
            <person name="Andreopoulos W."/>
            <person name="Angelini C."/>
            <person name="Antonin V."/>
            <person name="Barry K.W."/>
            <person name="Bougher N.L."/>
            <person name="Buchanan P."/>
            <person name="Buyck B."/>
            <person name="Bense V."/>
            <person name="Catcheside P."/>
            <person name="Chovatia M."/>
            <person name="Cooper J."/>
            <person name="Damon W."/>
            <person name="Desjardin D."/>
            <person name="Finy P."/>
            <person name="Geml J."/>
            <person name="Haridas S."/>
            <person name="Hughes K."/>
            <person name="Justo A."/>
            <person name="Karasinski D."/>
            <person name="Kautmanova I."/>
            <person name="Kiss B."/>
            <person name="Kocsube S."/>
            <person name="Kotiranta H."/>
            <person name="LaButti K.M."/>
            <person name="Lechner B.E."/>
            <person name="Liimatainen K."/>
            <person name="Lipzen A."/>
            <person name="Lukacs Z."/>
            <person name="Mihaltcheva S."/>
            <person name="Morgado L.N."/>
            <person name="Niskanen T."/>
            <person name="Noordeloos M.E."/>
            <person name="Ohm R.A."/>
            <person name="Ortiz-Santana B."/>
            <person name="Ovrebo C."/>
            <person name="Racz N."/>
            <person name="Riley R."/>
            <person name="Savchenko A."/>
            <person name="Shiryaev A."/>
            <person name="Soop K."/>
            <person name="Spirin V."/>
            <person name="Szebenyi C."/>
            <person name="Tomsovsky M."/>
            <person name="Tulloss R.E."/>
            <person name="Uehling J."/>
            <person name="Grigoriev I.V."/>
            <person name="Vagvolgyi C."/>
            <person name="Papp T."/>
            <person name="Martin F.M."/>
            <person name="Miettinen O."/>
            <person name="Hibbett D.S."/>
            <person name="Nagy L.G."/>
        </authorList>
    </citation>
    <scope>NUCLEOTIDE SEQUENCE [LARGE SCALE GENOMIC DNA]</scope>
    <source>
        <strain evidence="4 5">CBS 121175</strain>
    </source>
</reference>
<evidence type="ECO:0000256" key="3">
    <source>
        <dbReference type="SAM" id="SignalP"/>
    </source>
</evidence>
<accession>A0A5C3L001</accession>
<keyword evidence="2" id="KW-0472">Membrane</keyword>
<evidence type="ECO:0000313" key="5">
    <source>
        <dbReference type="Proteomes" id="UP000307440"/>
    </source>
</evidence>
<evidence type="ECO:0000256" key="1">
    <source>
        <dbReference type="SAM" id="MobiDB-lite"/>
    </source>
</evidence>
<organism evidence="4 5">
    <name type="scientific">Coprinopsis marcescibilis</name>
    <name type="common">Agaric fungus</name>
    <name type="synonym">Psathyrella marcescibilis</name>
    <dbReference type="NCBI Taxonomy" id="230819"/>
    <lineage>
        <taxon>Eukaryota</taxon>
        <taxon>Fungi</taxon>
        <taxon>Dikarya</taxon>
        <taxon>Basidiomycota</taxon>
        <taxon>Agaricomycotina</taxon>
        <taxon>Agaricomycetes</taxon>
        <taxon>Agaricomycetidae</taxon>
        <taxon>Agaricales</taxon>
        <taxon>Agaricineae</taxon>
        <taxon>Psathyrellaceae</taxon>
        <taxon>Coprinopsis</taxon>
    </lineage>
</organism>
<keyword evidence="2" id="KW-0812">Transmembrane</keyword>
<dbReference type="OrthoDB" id="2758521at2759"/>
<feature type="signal peptide" evidence="3">
    <location>
        <begin position="1"/>
        <end position="26"/>
    </location>
</feature>
<evidence type="ECO:0000313" key="4">
    <source>
        <dbReference type="EMBL" id="TFK26097.1"/>
    </source>
</evidence>
<protein>
    <submittedName>
        <fullName evidence="4">Uncharacterized protein</fullName>
    </submittedName>
</protein>
<keyword evidence="5" id="KW-1185">Reference proteome</keyword>
<keyword evidence="3" id="KW-0732">Signal</keyword>
<name>A0A5C3L001_COPMA</name>
<evidence type="ECO:0000256" key="2">
    <source>
        <dbReference type="SAM" id="Phobius"/>
    </source>
</evidence>
<feature type="transmembrane region" description="Helical" evidence="2">
    <location>
        <begin position="288"/>
        <end position="311"/>
    </location>
</feature>
<dbReference type="AlphaFoldDB" id="A0A5C3L001"/>
<dbReference type="Proteomes" id="UP000307440">
    <property type="component" value="Unassembled WGS sequence"/>
</dbReference>
<proteinExistence type="predicted"/>
<dbReference type="EMBL" id="ML210178">
    <property type="protein sequence ID" value="TFK26097.1"/>
    <property type="molecule type" value="Genomic_DNA"/>
</dbReference>